<name>A0ABN1P9E5_9ACTN</name>
<dbReference type="InterPro" id="IPR036388">
    <property type="entry name" value="WH-like_DNA-bd_sf"/>
</dbReference>
<evidence type="ECO:0000313" key="4">
    <source>
        <dbReference type="EMBL" id="GAA0924760.1"/>
    </source>
</evidence>
<dbReference type="PANTHER" id="PTHR38465">
    <property type="entry name" value="HTH-TYPE TRANSCRIPTIONAL REGULATOR MJ1563-RELATED"/>
    <property type="match status" value="1"/>
</dbReference>
<dbReference type="InterPro" id="IPR036390">
    <property type="entry name" value="WH_DNA-bd_sf"/>
</dbReference>
<proteinExistence type="predicted"/>
<evidence type="ECO:0000313" key="5">
    <source>
        <dbReference type="Proteomes" id="UP001501578"/>
    </source>
</evidence>
<dbReference type="InterPro" id="IPR052362">
    <property type="entry name" value="HTH-GbsR_regulator"/>
</dbReference>
<comment type="caution">
    <text evidence="4">The sequence shown here is derived from an EMBL/GenBank/DDBJ whole genome shotgun (WGS) entry which is preliminary data.</text>
</comment>
<protein>
    <submittedName>
        <fullName evidence="4">Siderophore transport transcriptional regulator MmpR5</fullName>
    </submittedName>
</protein>
<evidence type="ECO:0000256" key="3">
    <source>
        <dbReference type="ARBA" id="ARBA00023163"/>
    </source>
</evidence>
<keyword evidence="2" id="KW-0238">DNA-binding</keyword>
<organism evidence="4 5">
    <name type="scientific">Nonomuraea longicatena</name>
    <dbReference type="NCBI Taxonomy" id="83682"/>
    <lineage>
        <taxon>Bacteria</taxon>
        <taxon>Bacillati</taxon>
        <taxon>Actinomycetota</taxon>
        <taxon>Actinomycetes</taxon>
        <taxon>Streptosporangiales</taxon>
        <taxon>Streptosporangiaceae</taxon>
        <taxon>Nonomuraea</taxon>
    </lineage>
</organism>
<evidence type="ECO:0000256" key="2">
    <source>
        <dbReference type="ARBA" id="ARBA00023125"/>
    </source>
</evidence>
<gene>
    <name evidence="4" type="primary">mmpR5_1</name>
    <name evidence="4" type="ORF">GCM10009560_25750</name>
</gene>
<dbReference type="Gene3D" id="1.10.287.160">
    <property type="entry name" value="HR1 repeat"/>
    <property type="match status" value="1"/>
</dbReference>
<dbReference type="PANTHER" id="PTHR38465:SF2">
    <property type="entry name" value="HTH-TYPE TRANSCRIPTIONAL REGULATOR MMPR5"/>
    <property type="match status" value="1"/>
</dbReference>
<keyword evidence="3" id="KW-0804">Transcription</keyword>
<keyword evidence="1" id="KW-0805">Transcription regulation</keyword>
<dbReference type="RefSeq" id="WP_343950044.1">
    <property type="nucleotide sequence ID" value="NZ_BAAAHQ010000011.1"/>
</dbReference>
<dbReference type="Proteomes" id="UP001501578">
    <property type="component" value="Unassembled WGS sequence"/>
</dbReference>
<sequence>MNSPENDKLLEWAEQVAMRLARDGVPPIAGRILGWLMVCDPPEQSAGQISAAIGASRASLTMNLRVLTGMGFLTWRTRPGDRTMYYRMADDAWQAVVRQQVAGIASFLDITRRGLDLVGPDDERAARVRQAHATFAWMAEVFEQAPPPGKEES</sequence>
<reference evidence="4 5" key="1">
    <citation type="journal article" date="2019" name="Int. J. Syst. Evol. Microbiol.">
        <title>The Global Catalogue of Microorganisms (GCM) 10K type strain sequencing project: providing services to taxonomists for standard genome sequencing and annotation.</title>
        <authorList>
            <consortium name="The Broad Institute Genomics Platform"/>
            <consortium name="The Broad Institute Genome Sequencing Center for Infectious Disease"/>
            <person name="Wu L."/>
            <person name="Ma J."/>
        </authorList>
    </citation>
    <scope>NUCLEOTIDE SEQUENCE [LARGE SCALE GENOMIC DNA]</scope>
    <source>
        <strain evidence="4 5">JCM 11136</strain>
    </source>
</reference>
<dbReference type="SUPFAM" id="SSF46785">
    <property type="entry name" value="Winged helix' DNA-binding domain"/>
    <property type="match status" value="1"/>
</dbReference>
<accession>A0ABN1P9E5</accession>
<dbReference type="Gene3D" id="1.10.10.10">
    <property type="entry name" value="Winged helix-like DNA-binding domain superfamily/Winged helix DNA-binding domain"/>
    <property type="match status" value="1"/>
</dbReference>
<dbReference type="EMBL" id="BAAAHQ010000011">
    <property type="protein sequence ID" value="GAA0924760.1"/>
    <property type="molecule type" value="Genomic_DNA"/>
</dbReference>
<keyword evidence="5" id="KW-1185">Reference proteome</keyword>
<evidence type="ECO:0000256" key="1">
    <source>
        <dbReference type="ARBA" id="ARBA00023015"/>
    </source>
</evidence>